<gene>
    <name evidence="1" type="ORF">P7K49_038211</name>
</gene>
<sequence>MVPRPPLARGRPDSPLLLLCWAPQLSPTCANFQGTAFAETRLLMTSVNPSSAAFSGVSCGPLSCAITKRHAPRLPHAPNFGRQVGPRA</sequence>
<evidence type="ECO:0000313" key="1">
    <source>
        <dbReference type="EMBL" id="KAK2082975.1"/>
    </source>
</evidence>
<dbReference type="Proteomes" id="UP001266305">
    <property type="component" value="Unassembled WGS sequence"/>
</dbReference>
<name>A0ABQ9TEJ3_SAGOE</name>
<accession>A0ABQ9TEJ3</accession>
<evidence type="ECO:0000313" key="2">
    <source>
        <dbReference type="Proteomes" id="UP001266305"/>
    </source>
</evidence>
<organism evidence="1 2">
    <name type="scientific">Saguinus oedipus</name>
    <name type="common">Cotton-top tamarin</name>
    <name type="synonym">Oedipomidas oedipus</name>
    <dbReference type="NCBI Taxonomy" id="9490"/>
    <lineage>
        <taxon>Eukaryota</taxon>
        <taxon>Metazoa</taxon>
        <taxon>Chordata</taxon>
        <taxon>Craniata</taxon>
        <taxon>Vertebrata</taxon>
        <taxon>Euteleostomi</taxon>
        <taxon>Mammalia</taxon>
        <taxon>Eutheria</taxon>
        <taxon>Euarchontoglires</taxon>
        <taxon>Primates</taxon>
        <taxon>Haplorrhini</taxon>
        <taxon>Platyrrhini</taxon>
        <taxon>Cebidae</taxon>
        <taxon>Callitrichinae</taxon>
        <taxon>Saguinus</taxon>
    </lineage>
</organism>
<protein>
    <recommendedName>
        <fullName evidence="3">Secreted protein</fullName>
    </recommendedName>
</protein>
<feature type="non-terminal residue" evidence="1">
    <location>
        <position position="88"/>
    </location>
</feature>
<comment type="caution">
    <text evidence="1">The sequence shown here is derived from an EMBL/GenBank/DDBJ whole genome shotgun (WGS) entry which is preliminary data.</text>
</comment>
<reference evidence="1 2" key="1">
    <citation type="submission" date="2023-05" db="EMBL/GenBank/DDBJ databases">
        <title>B98-5 Cell Line De Novo Hybrid Assembly: An Optical Mapping Approach.</title>
        <authorList>
            <person name="Kananen K."/>
            <person name="Auerbach J.A."/>
            <person name="Kautto E."/>
            <person name="Blachly J.S."/>
        </authorList>
    </citation>
    <scope>NUCLEOTIDE SEQUENCE [LARGE SCALE GENOMIC DNA]</scope>
    <source>
        <strain evidence="1">B95-8</strain>
        <tissue evidence="1">Cell line</tissue>
    </source>
</reference>
<proteinExistence type="predicted"/>
<evidence type="ECO:0008006" key="3">
    <source>
        <dbReference type="Google" id="ProtNLM"/>
    </source>
</evidence>
<dbReference type="EMBL" id="JASSZA010000023">
    <property type="protein sequence ID" value="KAK2082975.1"/>
    <property type="molecule type" value="Genomic_DNA"/>
</dbReference>
<keyword evidence="2" id="KW-1185">Reference proteome</keyword>